<dbReference type="InterPro" id="IPR027417">
    <property type="entry name" value="P-loop_NTPase"/>
</dbReference>
<evidence type="ECO:0000259" key="9">
    <source>
        <dbReference type="PROSITE" id="PS50893"/>
    </source>
</evidence>
<evidence type="ECO:0000256" key="3">
    <source>
        <dbReference type="ARBA" id="ARBA00022597"/>
    </source>
</evidence>
<keyword evidence="6 10" id="KW-0067">ATP-binding</keyword>
<dbReference type="SUPFAM" id="SSF52540">
    <property type="entry name" value="P-loop containing nucleoside triphosphate hydrolases"/>
    <property type="match status" value="2"/>
</dbReference>
<evidence type="ECO:0000256" key="8">
    <source>
        <dbReference type="ARBA" id="ARBA00023136"/>
    </source>
</evidence>
<dbReference type="PANTHER" id="PTHR43790">
    <property type="entry name" value="CARBOHYDRATE TRANSPORT ATP-BINDING PROTEIN MG119-RELATED"/>
    <property type="match status" value="1"/>
</dbReference>
<comment type="caution">
    <text evidence="10">The sequence shown here is derived from an EMBL/GenBank/DDBJ whole genome shotgun (WGS) entry which is preliminary data.</text>
</comment>
<dbReference type="EMBL" id="BMMS01000023">
    <property type="protein sequence ID" value="GGO94740.1"/>
    <property type="molecule type" value="Genomic_DNA"/>
</dbReference>
<dbReference type="PANTHER" id="PTHR43790:SF3">
    <property type="entry name" value="D-ALLOSE IMPORT ATP-BINDING PROTEIN ALSA-RELATED"/>
    <property type="match status" value="1"/>
</dbReference>
<dbReference type="CDD" id="cd03216">
    <property type="entry name" value="ABC_Carb_Monos_I"/>
    <property type="match status" value="1"/>
</dbReference>
<accession>A0A917ZV62</accession>
<dbReference type="InterPro" id="IPR050107">
    <property type="entry name" value="ABC_carbohydrate_import_ATPase"/>
</dbReference>
<evidence type="ECO:0000313" key="11">
    <source>
        <dbReference type="Proteomes" id="UP000641932"/>
    </source>
</evidence>
<dbReference type="Gene3D" id="3.40.50.300">
    <property type="entry name" value="P-loop containing nucleotide triphosphate hydrolases"/>
    <property type="match status" value="2"/>
</dbReference>
<evidence type="ECO:0000256" key="6">
    <source>
        <dbReference type="ARBA" id="ARBA00022840"/>
    </source>
</evidence>
<dbReference type="AlphaFoldDB" id="A0A917ZV62"/>
<dbReference type="CDD" id="cd03215">
    <property type="entry name" value="ABC_Carb_Monos_II"/>
    <property type="match status" value="1"/>
</dbReference>
<evidence type="ECO:0000256" key="5">
    <source>
        <dbReference type="ARBA" id="ARBA00022741"/>
    </source>
</evidence>
<evidence type="ECO:0000313" key="10">
    <source>
        <dbReference type="EMBL" id="GGO94740.1"/>
    </source>
</evidence>
<dbReference type="InterPro" id="IPR017871">
    <property type="entry name" value="ABC_transporter-like_CS"/>
</dbReference>
<name>A0A917ZV62_9ACTN</name>
<keyword evidence="11" id="KW-1185">Reference proteome</keyword>
<keyword evidence="4" id="KW-0677">Repeat</keyword>
<dbReference type="InterPro" id="IPR003593">
    <property type="entry name" value="AAA+_ATPase"/>
</dbReference>
<evidence type="ECO:0000256" key="2">
    <source>
        <dbReference type="ARBA" id="ARBA00022475"/>
    </source>
</evidence>
<feature type="domain" description="ABC transporter" evidence="9">
    <location>
        <begin position="242"/>
        <end position="482"/>
    </location>
</feature>
<dbReference type="SMART" id="SM00382">
    <property type="entry name" value="AAA"/>
    <property type="match status" value="2"/>
</dbReference>
<keyword evidence="7" id="KW-1278">Translocase</keyword>
<reference evidence="10" key="1">
    <citation type="journal article" date="2014" name="Int. J. Syst. Evol. Microbiol.">
        <title>Complete genome sequence of Corynebacterium casei LMG S-19264T (=DSM 44701T), isolated from a smear-ripened cheese.</title>
        <authorList>
            <consortium name="US DOE Joint Genome Institute (JGI-PGF)"/>
            <person name="Walter F."/>
            <person name="Albersmeier A."/>
            <person name="Kalinowski J."/>
            <person name="Ruckert C."/>
        </authorList>
    </citation>
    <scope>NUCLEOTIDE SEQUENCE</scope>
    <source>
        <strain evidence="10">CGMCC 4.7201</strain>
    </source>
</reference>
<keyword evidence="3" id="KW-0762">Sugar transport</keyword>
<organism evidence="10 11">
    <name type="scientific">Wenjunlia tyrosinilytica</name>
    <dbReference type="NCBI Taxonomy" id="1544741"/>
    <lineage>
        <taxon>Bacteria</taxon>
        <taxon>Bacillati</taxon>
        <taxon>Actinomycetota</taxon>
        <taxon>Actinomycetes</taxon>
        <taxon>Kitasatosporales</taxon>
        <taxon>Streptomycetaceae</taxon>
        <taxon>Wenjunlia</taxon>
    </lineage>
</organism>
<dbReference type="Proteomes" id="UP000641932">
    <property type="component" value="Unassembled WGS sequence"/>
</dbReference>
<feature type="domain" description="ABC transporter" evidence="9">
    <location>
        <begin position="1"/>
        <end position="225"/>
    </location>
</feature>
<keyword evidence="8" id="KW-0472">Membrane</keyword>
<evidence type="ECO:0000256" key="7">
    <source>
        <dbReference type="ARBA" id="ARBA00022967"/>
    </source>
</evidence>
<keyword evidence="5" id="KW-0547">Nucleotide-binding</keyword>
<dbReference type="GO" id="GO:0005524">
    <property type="term" value="F:ATP binding"/>
    <property type="evidence" value="ECO:0007669"/>
    <property type="project" value="UniProtKB-KW"/>
</dbReference>
<sequence>MTALDAVNLRVDYGQVHAVLGENGAGKSTLIKILTGVIRPDQGRITVNGRPTAFRHPRAAMAAGISLVPQDIVAVPRLTAGRNVLLGLESRNARKGRLNRRELTAARQALLQAGAEFDAATSAGSLSVPELRLVQVAKTLARPGEVIVFDEPTAVLSEPDAESVLDRLEALRDQGKAIVYVTHRLGEVMRIADRVTVLRDGREVGSFARGEYDRQRIIDLMSRVTTGPAPEPSGGVPRRERAERKRVLTVTGLGLPRAFTDVDLAVHQGEIVGIAGVQGSGQGQLLRAIAGQLPYTAGTVQMAGTLLRPGSVREAYSHGLVLVPADRRGAGVVTGMSIRENTALPVRAQRDIRRFGFRRARRERELAQRYGRMFDVRSAGTEQRVGSLSGGNQQKISLARAVESAPTVLLVDEPTQGVDVNAKAEIRAALRRLAADRCEGVVIASSEFEDLLGLADVIHVMRGGRVVTVVPGPSATYGELLGHAVG</sequence>
<dbReference type="GO" id="GO:0016887">
    <property type="term" value="F:ATP hydrolysis activity"/>
    <property type="evidence" value="ECO:0007669"/>
    <property type="project" value="InterPro"/>
</dbReference>
<dbReference type="PROSITE" id="PS50893">
    <property type="entry name" value="ABC_TRANSPORTER_2"/>
    <property type="match status" value="2"/>
</dbReference>
<dbReference type="PROSITE" id="PS00211">
    <property type="entry name" value="ABC_TRANSPORTER_1"/>
    <property type="match status" value="1"/>
</dbReference>
<gene>
    <name evidence="10" type="primary">rbsA</name>
    <name evidence="10" type="ORF">GCM10012280_50350</name>
</gene>
<evidence type="ECO:0000256" key="1">
    <source>
        <dbReference type="ARBA" id="ARBA00022448"/>
    </source>
</evidence>
<proteinExistence type="predicted"/>
<dbReference type="InterPro" id="IPR003439">
    <property type="entry name" value="ABC_transporter-like_ATP-bd"/>
</dbReference>
<keyword evidence="2" id="KW-1003">Cell membrane</keyword>
<keyword evidence="1" id="KW-0813">Transport</keyword>
<evidence type="ECO:0000256" key="4">
    <source>
        <dbReference type="ARBA" id="ARBA00022737"/>
    </source>
</evidence>
<protein>
    <submittedName>
        <fullName evidence="10">Ribose import ATP-binding protein RbsA</fullName>
    </submittedName>
</protein>
<dbReference type="Pfam" id="PF00005">
    <property type="entry name" value="ABC_tran"/>
    <property type="match status" value="2"/>
</dbReference>
<reference evidence="10" key="2">
    <citation type="submission" date="2020-09" db="EMBL/GenBank/DDBJ databases">
        <authorList>
            <person name="Sun Q."/>
            <person name="Zhou Y."/>
        </authorList>
    </citation>
    <scope>NUCLEOTIDE SEQUENCE</scope>
    <source>
        <strain evidence="10">CGMCC 4.7201</strain>
    </source>
</reference>